<evidence type="ECO:0000256" key="2">
    <source>
        <dbReference type="ARBA" id="ARBA00008661"/>
    </source>
</evidence>
<proteinExistence type="inferred from homology"/>
<keyword evidence="7 10" id="KW-1133">Transmembrane helix</keyword>
<keyword evidence="9 10" id="KW-0472">Membrane</keyword>
<name>A0A553PPF0_TIGCA</name>
<dbReference type="EC" id="2.4.1.-" evidence="10"/>
<accession>A0A553PPF0</accession>
<evidence type="ECO:0000313" key="11">
    <source>
        <dbReference type="EMBL" id="TRY79558.1"/>
    </source>
</evidence>
<comment type="caution">
    <text evidence="11">The sequence shown here is derived from an EMBL/GenBank/DDBJ whole genome shotgun (WGS) entry which is preliminary data.</text>
</comment>
<keyword evidence="4" id="KW-0808">Transferase</keyword>
<evidence type="ECO:0000256" key="10">
    <source>
        <dbReference type="RuleBase" id="RU363063"/>
    </source>
</evidence>
<dbReference type="Gene3D" id="3.90.550.50">
    <property type="match status" value="1"/>
</dbReference>
<dbReference type="Proteomes" id="UP000318571">
    <property type="component" value="Chromosome 6"/>
</dbReference>
<keyword evidence="5 10" id="KW-0812">Transmembrane</keyword>
<dbReference type="AlphaFoldDB" id="A0A553PPF0"/>
<keyword evidence="3 10" id="KW-0328">Glycosyltransferase</keyword>
<dbReference type="EMBL" id="VCGU01000002">
    <property type="protein sequence ID" value="TRY79558.1"/>
    <property type="molecule type" value="Genomic_DNA"/>
</dbReference>
<evidence type="ECO:0000256" key="3">
    <source>
        <dbReference type="ARBA" id="ARBA00022676"/>
    </source>
</evidence>
<protein>
    <recommendedName>
        <fullName evidence="10">Hexosyltransferase</fullName>
        <ecNumber evidence="10">2.4.1.-</ecNumber>
    </recommendedName>
</protein>
<evidence type="ECO:0000256" key="9">
    <source>
        <dbReference type="ARBA" id="ARBA00023136"/>
    </source>
</evidence>
<evidence type="ECO:0000256" key="1">
    <source>
        <dbReference type="ARBA" id="ARBA00004323"/>
    </source>
</evidence>
<feature type="transmembrane region" description="Helical" evidence="10">
    <location>
        <begin position="6"/>
        <end position="22"/>
    </location>
</feature>
<dbReference type="GO" id="GO:0000139">
    <property type="term" value="C:Golgi membrane"/>
    <property type="evidence" value="ECO:0007669"/>
    <property type="project" value="UniProtKB-SubCell"/>
</dbReference>
<dbReference type="PANTHER" id="PTHR11214">
    <property type="entry name" value="BETA-1,3-N-ACETYLGLUCOSAMINYLTRANSFERASE"/>
    <property type="match status" value="1"/>
</dbReference>
<organism evidence="11 12">
    <name type="scientific">Tigriopus californicus</name>
    <name type="common">Marine copepod</name>
    <dbReference type="NCBI Taxonomy" id="6832"/>
    <lineage>
        <taxon>Eukaryota</taxon>
        <taxon>Metazoa</taxon>
        <taxon>Ecdysozoa</taxon>
        <taxon>Arthropoda</taxon>
        <taxon>Crustacea</taxon>
        <taxon>Multicrustacea</taxon>
        <taxon>Hexanauplia</taxon>
        <taxon>Copepoda</taxon>
        <taxon>Harpacticoida</taxon>
        <taxon>Harpacticidae</taxon>
        <taxon>Tigriopus</taxon>
    </lineage>
</organism>
<dbReference type="Pfam" id="PF01762">
    <property type="entry name" value="Galactosyl_T"/>
    <property type="match status" value="1"/>
</dbReference>
<gene>
    <name evidence="11" type="ORF">TCAL_13757</name>
</gene>
<dbReference type="GO" id="GO:0016758">
    <property type="term" value="F:hexosyltransferase activity"/>
    <property type="evidence" value="ECO:0007669"/>
    <property type="project" value="InterPro"/>
</dbReference>
<dbReference type="PANTHER" id="PTHR11214:SF314">
    <property type="entry name" value="HEXOSYLTRANSFERASE"/>
    <property type="match status" value="1"/>
</dbReference>
<keyword evidence="12" id="KW-1185">Reference proteome</keyword>
<sequence>MAQKGVLIFVVGVIVCLTYLGIHQFQNIPRNKSNPQQWPKINIDPSTIFLGNAIGSHHLKPEWALIGTDPRAYKGPIVKGWPPGKSRDMHQIMVKDYVIEQCSNQNLSGVKLFIGVKTVANRFEARDTTRETWASFQHNHPDVKVMFFSGEVEDLQLLNHLKLEIQAHCDLVIVHGLDTYQNVTMKTVSILSYIYDQQLGLNPEVSMIMDDDSYLNLQRLHHLISHRLLARPFDNALTGFVFGGTLNRPPADSTKEFTDRTVCPTYMYKGDLYPPFLGGSGYILPQAVISCLYEQTRRLPFLHLDDVFVTGFCAEACGFMRVAHSQFLHGHKNFEEITCHQIVLHYQSAEERLRIFDKLAKECTYESL</sequence>
<keyword evidence="8 10" id="KW-0333">Golgi apparatus</keyword>
<evidence type="ECO:0000256" key="7">
    <source>
        <dbReference type="ARBA" id="ARBA00022989"/>
    </source>
</evidence>
<dbReference type="InterPro" id="IPR002659">
    <property type="entry name" value="Glyco_trans_31"/>
</dbReference>
<evidence type="ECO:0000256" key="5">
    <source>
        <dbReference type="ARBA" id="ARBA00022692"/>
    </source>
</evidence>
<comment type="subcellular location">
    <subcellularLocation>
        <location evidence="1 10">Golgi apparatus membrane</location>
        <topology evidence="1 10">Single-pass type II membrane protein</topology>
    </subcellularLocation>
</comment>
<comment type="similarity">
    <text evidence="2 10">Belongs to the glycosyltransferase 31 family.</text>
</comment>
<evidence type="ECO:0000256" key="6">
    <source>
        <dbReference type="ARBA" id="ARBA00022968"/>
    </source>
</evidence>
<keyword evidence="6 10" id="KW-0735">Signal-anchor</keyword>
<evidence type="ECO:0000256" key="4">
    <source>
        <dbReference type="ARBA" id="ARBA00022679"/>
    </source>
</evidence>
<dbReference type="GO" id="GO:0006493">
    <property type="term" value="P:protein O-linked glycosylation"/>
    <property type="evidence" value="ECO:0007669"/>
    <property type="project" value="TreeGrafter"/>
</dbReference>
<dbReference type="OrthoDB" id="5512589at2759"/>
<evidence type="ECO:0000256" key="8">
    <source>
        <dbReference type="ARBA" id="ARBA00023034"/>
    </source>
</evidence>
<evidence type="ECO:0000313" key="12">
    <source>
        <dbReference type="Proteomes" id="UP000318571"/>
    </source>
</evidence>
<reference evidence="11 12" key="1">
    <citation type="journal article" date="2018" name="Nat. Ecol. Evol.">
        <title>Genomic signatures of mitonuclear coevolution across populations of Tigriopus californicus.</title>
        <authorList>
            <person name="Barreto F.S."/>
            <person name="Watson E.T."/>
            <person name="Lima T.G."/>
            <person name="Willett C.S."/>
            <person name="Edmands S."/>
            <person name="Li W."/>
            <person name="Burton R.S."/>
        </authorList>
    </citation>
    <scope>NUCLEOTIDE SEQUENCE [LARGE SCALE GENOMIC DNA]</scope>
    <source>
        <strain evidence="11 12">San Diego</strain>
    </source>
</reference>